<evidence type="ECO:0000256" key="7">
    <source>
        <dbReference type="PIRSR" id="PIRSR602481-1"/>
    </source>
</evidence>
<sequence length="134" mass="15006">MKKLTKNQQLVFDQLVKNKTPQSAYDILDDLRAEGLRAPLQVYRALDKLVEFDLVHRLESMNAFVACAHDHDEAHHHHHGGFCAFAICNDCGSVNEFNDPVIAGQLQNWAGNEGFKTQSTTVELRGLCEGCQPN</sequence>
<dbReference type="InterPro" id="IPR036390">
    <property type="entry name" value="WH_DNA-bd_sf"/>
</dbReference>
<keyword evidence="2" id="KW-0678">Repressor</keyword>
<feature type="binding site" evidence="7">
    <location>
        <position position="91"/>
    </location>
    <ligand>
        <name>Zn(2+)</name>
        <dbReference type="ChEBI" id="CHEBI:29105"/>
    </ligand>
</feature>
<dbReference type="GO" id="GO:0045892">
    <property type="term" value="P:negative regulation of DNA-templated transcription"/>
    <property type="evidence" value="ECO:0007669"/>
    <property type="project" value="TreeGrafter"/>
</dbReference>
<dbReference type="Pfam" id="PF01475">
    <property type="entry name" value="FUR"/>
    <property type="match status" value="1"/>
</dbReference>
<keyword evidence="7" id="KW-0479">Metal-binding</keyword>
<keyword evidence="6" id="KW-0804">Transcription</keyword>
<keyword evidence="8" id="KW-0408">Iron</keyword>
<keyword evidence="3 7" id="KW-0862">Zinc</keyword>
<dbReference type="InterPro" id="IPR036388">
    <property type="entry name" value="WH-like_DNA-bd_sf"/>
</dbReference>
<accession>A0A1C3RFI6</accession>
<evidence type="ECO:0000256" key="2">
    <source>
        <dbReference type="ARBA" id="ARBA00022491"/>
    </source>
</evidence>
<proteinExistence type="inferred from homology"/>
<dbReference type="RefSeq" id="WP_069186674.1">
    <property type="nucleotide sequence ID" value="NZ_FLYE01000007.1"/>
</dbReference>
<dbReference type="EMBL" id="FLYE01000007">
    <property type="protein sequence ID" value="SCA55982.1"/>
    <property type="molecule type" value="Genomic_DNA"/>
</dbReference>
<feature type="binding site" evidence="7">
    <location>
        <position position="131"/>
    </location>
    <ligand>
        <name>Zn(2+)</name>
        <dbReference type="ChEBI" id="CHEBI:29105"/>
    </ligand>
</feature>
<dbReference type="GO" id="GO:1900376">
    <property type="term" value="P:regulation of secondary metabolite biosynthetic process"/>
    <property type="evidence" value="ECO:0007669"/>
    <property type="project" value="TreeGrafter"/>
</dbReference>
<gene>
    <name evidence="9" type="ORF">MTBPR1_150029</name>
</gene>
<dbReference type="InterPro" id="IPR002481">
    <property type="entry name" value="FUR"/>
</dbReference>
<dbReference type="PANTHER" id="PTHR33202">
    <property type="entry name" value="ZINC UPTAKE REGULATION PROTEIN"/>
    <property type="match status" value="1"/>
</dbReference>
<evidence type="ECO:0000256" key="3">
    <source>
        <dbReference type="ARBA" id="ARBA00022833"/>
    </source>
</evidence>
<dbReference type="GO" id="GO:0003700">
    <property type="term" value="F:DNA-binding transcription factor activity"/>
    <property type="evidence" value="ECO:0007669"/>
    <property type="project" value="InterPro"/>
</dbReference>
<feature type="binding site" evidence="7">
    <location>
        <position position="88"/>
    </location>
    <ligand>
        <name>Zn(2+)</name>
        <dbReference type="ChEBI" id="CHEBI:29105"/>
    </ligand>
</feature>
<evidence type="ECO:0000313" key="9">
    <source>
        <dbReference type="EMBL" id="SCA55982.1"/>
    </source>
</evidence>
<reference evidence="9 10" key="1">
    <citation type="submission" date="2016-07" db="EMBL/GenBank/DDBJ databases">
        <authorList>
            <person name="Lefevre C.T."/>
        </authorList>
    </citation>
    <scope>NUCLEOTIDE SEQUENCE [LARGE SCALE GENOMIC DNA]</scope>
    <source>
        <strain evidence="9">PR1</strain>
    </source>
</reference>
<evidence type="ECO:0000256" key="5">
    <source>
        <dbReference type="ARBA" id="ARBA00023125"/>
    </source>
</evidence>
<feature type="binding site" evidence="7">
    <location>
        <position position="128"/>
    </location>
    <ligand>
        <name>Zn(2+)</name>
        <dbReference type="ChEBI" id="CHEBI:29105"/>
    </ligand>
</feature>
<name>A0A1C3RFI6_9PROT</name>
<evidence type="ECO:0000256" key="6">
    <source>
        <dbReference type="ARBA" id="ARBA00023163"/>
    </source>
</evidence>
<dbReference type="Proteomes" id="UP000231658">
    <property type="component" value="Unassembled WGS sequence"/>
</dbReference>
<evidence type="ECO:0000256" key="8">
    <source>
        <dbReference type="PIRSR" id="PIRSR602481-2"/>
    </source>
</evidence>
<dbReference type="GO" id="GO:0005829">
    <property type="term" value="C:cytosol"/>
    <property type="evidence" value="ECO:0007669"/>
    <property type="project" value="TreeGrafter"/>
</dbReference>
<keyword evidence="4" id="KW-0805">Transcription regulation</keyword>
<keyword evidence="5" id="KW-0238">DNA-binding</keyword>
<dbReference type="InterPro" id="IPR043135">
    <property type="entry name" value="Fur_C"/>
</dbReference>
<dbReference type="AlphaFoldDB" id="A0A1C3RFI6"/>
<dbReference type="SUPFAM" id="SSF46785">
    <property type="entry name" value="Winged helix' DNA-binding domain"/>
    <property type="match status" value="1"/>
</dbReference>
<evidence type="ECO:0000313" key="10">
    <source>
        <dbReference type="Proteomes" id="UP000231658"/>
    </source>
</evidence>
<feature type="binding site" evidence="8">
    <location>
        <position position="76"/>
    </location>
    <ligand>
        <name>Fe cation</name>
        <dbReference type="ChEBI" id="CHEBI:24875"/>
    </ligand>
</feature>
<dbReference type="PANTHER" id="PTHR33202:SF6">
    <property type="entry name" value="ZINC UPTAKE REGULATION PROTEIN"/>
    <property type="match status" value="1"/>
</dbReference>
<keyword evidence="10" id="KW-1185">Reference proteome</keyword>
<comment type="cofactor">
    <cofactor evidence="8">
        <name>Mn(2+)</name>
        <dbReference type="ChEBI" id="CHEBI:29035"/>
    </cofactor>
    <cofactor evidence="8">
        <name>Fe(2+)</name>
        <dbReference type="ChEBI" id="CHEBI:29033"/>
    </cofactor>
    <text evidence="8">Binds 1 Mn(2+) or Fe(2+) ion per subunit.</text>
</comment>
<dbReference type="STRING" id="1867952.MTBPR1_150029"/>
<dbReference type="GO" id="GO:0000976">
    <property type="term" value="F:transcription cis-regulatory region binding"/>
    <property type="evidence" value="ECO:0007669"/>
    <property type="project" value="TreeGrafter"/>
</dbReference>
<dbReference type="GO" id="GO:0008270">
    <property type="term" value="F:zinc ion binding"/>
    <property type="evidence" value="ECO:0007669"/>
    <property type="project" value="TreeGrafter"/>
</dbReference>
<comment type="similarity">
    <text evidence="1">Belongs to the Fur family.</text>
</comment>
<dbReference type="Gene3D" id="1.10.10.10">
    <property type="entry name" value="Winged helix-like DNA-binding domain superfamily/Winged helix DNA-binding domain"/>
    <property type="match status" value="1"/>
</dbReference>
<organism evidence="9 10">
    <name type="scientific">Candidatus Terasakiella magnetica</name>
    <dbReference type="NCBI Taxonomy" id="1867952"/>
    <lineage>
        <taxon>Bacteria</taxon>
        <taxon>Pseudomonadati</taxon>
        <taxon>Pseudomonadota</taxon>
        <taxon>Alphaproteobacteria</taxon>
        <taxon>Rhodospirillales</taxon>
        <taxon>Terasakiellaceae</taxon>
        <taxon>Terasakiella</taxon>
    </lineage>
</organism>
<evidence type="ECO:0000256" key="1">
    <source>
        <dbReference type="ARBA" id="ARBA00007957"/>
    </source>
</evidence>
<evidence type="ECO:0000256" key="4">
    <source>
        <dbReference type="ARBA" id="ARBA00023015"/>
    </source>
</evidence>
<protein>
    <submittedName>
        <fullName evidence="9">Fe2+/Zn2+ uptake regulation protein</fullName>
    </submittedName>
</protein>
<comment type="cofactor">
    <cofactor evidence="7">
        <name>Zn(2+)</name>
        <dbReference type="ChEBI" id="CHEBI:29105"/>
    </cofactor>
    <text evidence="7">Binds 1 zinc ion per subunit.</text>
</comment>
<dbReference type="Gene3D" id="3.30.1490.190">
    <property type="match status" value="1"/>
</dbReference>
<dbReference type="OrthoDB" id="9801127at2"/>